<dbReference type="Gene3D" id="3.40.30.10">
    <property type="entry name" value="Glutaredoxin"/>
    <property type="match status" value="1"/>
</dbReference>
<protein>
    <recommendedName>
        <fullName evidence="4">Glutathione S-transferase kappa</fullName>
        <ecNumber evidence="4">2.5.1.18</ecNumber>
    </recommendedName>
</protein>
<dbReference type="PANTHER" id="PTHR42943:SF2">
    <property type="entry name" value="GLUTATHIONE S-TRANSFERASE KAPPA 1"/>
    <property type="match status" value="1"/>
</dbReference>
<evidence type="ECO:0000259" key="6">
    <source>
        <dbReference type="Pfam" id="PF01323"/>
    </source>
</evidence>
<evidence type="ECO:0000313" key="8">
    <source>
        <dbReference type="RefSeq" id="XP_003738807.1"/>
    </source>
</evidence>
<accession>A0AAJ6QNL5</accession>
<evidence type="ECO:0000256" key="2">
    <source>
        <dbReference type="ARBA" id="ARBA00022679"/>
    </source>
</evidence>
<dbReference type="RefSeq" id="XP_003738807.1">
    <property type="nucleotide sequence ID" value="XM_003738759.3"/>
</dbReference>
<evidence type="ECO:0000313" key="7">
    <source>
        <dbReference type="Proteomes" id="UP000694867"/>
    </source>
</evidence>
<proteinExistence type="inferred from homology"/>
<evidence type="ECO:0000256" key="4">
    <source>
        <dbReference type="PIRNR" id="PIRNR006386"/>
    </source>
</evidence>
<dbReference type="FunFam" id="3.40.30.10:FF:000096">
    <property type="entry name" value="Glutathione S-transferase kappa"/>
    <property type="match status" value="1"/>
</dbReference>
<dbReference type="Proteomes" id="UP000694867">
    <property type="component" value="Unplaced"/>
</dbReference>
<dbReference type="GO" id="GO:0006749">
    <property type="term" value="P:glutathione metabolic process"/>
    <property type="evidence" value="ECO:0007669"/>
    <property type="project" value="TreeGrafter"/>
</dbReference>
<keyword evidence="2 4" id="KW-0808">Transferase</keyword>
<gene>
    <name evidence="8" type="primary">LOC100899773</name>
</gene>
<dbReference type="GeneID" id="100899773"/>
<dbReference type="InterPro" id="IPR014440">
    <property type="entry name" value="HCCAis_GSTk"/>
</dbReference>
<dbReference type="InterPro" id="IPR051924">
    <property type="entry name" value="GST_Kappa/NadH"/>
</dbReference>
<feature type="domain" description="DSBA-like thioredoxin" evidence="6">
    <location>
        <begin position="7"/>
        <end position="208"/>
    </location>
</feature>
<name>A0AAJ6QNL5_9ACAR</name>
<dbReference type="PANTHER" id="PTHR42943">
    <property type="entry name" value="GLUTATHIONE S-TRANSFERASE KAPPA"/>
    <property type="match status" value="1"/>
</dbReference>
<dbReference type="Pfam" id="PF01323">
    <property type="entry name" value="DSBA"/>
    <property type="match status" value="1"/>
</dbReference>
<organism evidence="7 8">
    <name type="scientific">Galendromus occidentalis</name>
    <name type="common">western predatory mite</name>
    <dbReference type="NCBI Taxonomy" id="34638"/>
    <lineage>
        <taxon>Eukaryota</taxon>
        <taxon>Metazoa</taxon>
        <taxon>Ecdysozoa</taxon>
        <taxon>Arthropoda</taxon>
        <taxon>Chelicerata</taxon>
        <taxon>Arachnida</taxon>
        <taxon>Acari</taxon>
        <taxon>Parasitiformes</taxon>
        <taxon>Mesostigmata</taxon>
        <taxon>Gamasina</taxon>
        <taxon>Phytoseioidea</taxon>
        <taxon>Phytoseiidae</taxon>
        <taxon>Typhlodrominae</taxon>
        <taxon>Galendromus</taxon>
    </lineage>
</organism>
<dbReference type="GO" id="GO:0005739">
    <property type="term" value="C:mitochondrion"/>
    <property type="evidence" value="ECO:0007669"/>
    <property type="project" value="TreeGrafter"/>
</dbReference>
<sequence length="225" mass="25851">MTGQRFVVELFYDVVSPYTYFAFEALCRYRQAWDMELKLRPFLLSGLMRESGNKSPAVVLNKGIYCAKDLHRLSKYYNIPFGLHRDYVQWVLSRNTLHAQRFLCAIDLYRPEYLETVSRHFFRRFFGEQKEIMSLECLPKVAAAAELPRDVVSDCLQALDSEPVKTLLRKNTGEALQLSAFGSPTIVATINGRRETYFGQDRLLLLAHDAGKPWLGPHPDAPAKL</sequence>
<reference evidence="8" key="1">
    <citation type="submission" date="2025-08" db="UniProtKB">
        <authorList>
            <consortium name="RefSeq"/>
        </authorList>
    </citation>
    <scope>IDENTIFICATION</scope>
</reference>
<dbReference type="GO" id="GO:0004602">
    <property type="term" value="F:glutathione peroxidase activity"/>
    <property type="evidence" value="ECO:0007669"/>
    <property type="project" value="TreeGrafter"/>
</dbReference>
<evidence type="ECO:0000256" key="1">
    <source>
        <dbReference type="ARBA" id="ARBA00006494"/>
    </source>
</evidence>
<dbReference type="SUPFAM" id="SSF52833">
    <property type="entry name" value="Thioredoxin-like"/>
    <property type="match status" value="1"/>
</dbReference>
<evidence type="ECO:0000256" key="5">
    <source>
        <dbReference type="PIRSR" id="PIRSR006386-1"/>
    </source>
</evidence>
<dbReference type="KEGG" id="goe:100899773"/>
<dbReference type="EC" id="2.5.1.18" evidence="4"/>
<dbReference type="InterPro" id="IPR001853">
    <property type="entry name" value="DSBA-like_thioredoxin_dom"/>
</dbReference>
<dbReference type="AlphaFoldDB" id="A0AAJ6QNL5"/>
<dbReference type="InterPro" id="IPR036249">
    <property type="entry name" value="Thioredoxin-like_sf"/>
</dbReference>
<evidence type="ECO:0000256" key="3">
    <source>
        <dbReference type="ARBA" id="ARBA00047960"/>
    </source>
</evidence>
<dbReference type="PIRSF" id="PIRSF006386">
    <property type="entry name" value="HCCAis_GSTk"/>
    <property type="match status" value="1"/>
</dbReference>
<feature type="active site" description="Nucleophile" evidence="5">
    <location>
        <position position="16"/>
    </location>
</feature>
<dbReference type="GO" id="GO:0004364">
    <property type="term" value="F:glutathione transferase activity"/>
    <property type="evidence" value="ECO:0007669"/>
    <property type="project" value="UniProtKB-UniRule"/>
</dbReference>
<keyword evidence="7" id="KW-1185">Reference proteome</keyword>
<dbReference type="GO" id="GO:0005777">
    <property type="term" value="C:peroxisome"/>
    <property type="evidence" value="ECO:0007669"/>
    <property type="project" value="TreeGrafter"/>
</dbReference>
<comment type="similarity">
    <text evidence="1 4">Belongs to the GST superfamily. Kappa family.</text>
</comment>
<comment type="catalytic activity">
    <reaction evidence="3 4">
        <text>RX + glutathione = an S-substituted glutathione + a halide anion + H(+)</text>
        <dbReference type="Rhea" id="RHEA:16437"/>
        <dbReference type="ChEBI" id="CHEBI:15378"/>
        <dbReference type="ChEBI" id="CHEBI:16042"/>
        <dbReference type="ChEBI" id="CHEBI:17792"/>
        <dbReference type="ChEBI" id="CHEBI:57925"/>
        <dbReference type="ChEBI" id="CHEBI:90779"/>
        <dbReference type="EC" id="2.5.1.18"/>
    </reaction>
</comment>